<dbReference type="KEGG" id="vih:AB0763_06775"/>
<organism evidence="1">
    <name type="scientific">Vibrio sp. HB236076</name>
    <dbReference type="NCBI Taxonomy" id="3232307"/>
    <lineage>
        <taxon>Bacteria</taxon>
        <taxon>Pseudomonadati</taxon>
        <taxon>Pseudomonadota</taxon>
        <taxon>Gammaproteobacteria</taxon>
        <taxon>Vibrionales</taxon>
        <taxon>Vibrionaceae</taxon>
        <taxon>Vibrio</taxon>
    </lineage>
</organism>
<dbReference type="Gene3D" id="2.40.10.270">
    <property type="entry name" value="Bacteriophage SPP1 head-tail adaptor protein"/>
    <property type="match status" value="1"/>
</dbReference>
<gene>
    <name evidence="1" type="ORF">AB0763_06775</name>
</gene>
<dbReference type="EMBL" id="CP162601">
    <property type="protein sequence ID" value="XDK23946.1"/>
    <property type="molecule type" value="Genomic_DNA"/>
</dbReference>
<dbReference type="InterPro" id="IPR008767">
    <property type="entry name" value="Phage_SPP1_head-tail_adaptor"/>
</dbReference>
<evidence type="ECO:0000313" key="1">
    <source>
        <dbReference type="EMBL" id="XDK23946.1"/>
    </source>
</evidence>
<dbReference type="InterPro" id="IPR038666">
    <property type="entry name" value="SSP1_head-tail_sf"/>
</dbReference>
<dbReference type="RefSeq" id="WP_306099988.1">
    <property type="nucleotide sequence ID" value="NZ_CP162601.1"/>
</dbReference>
<accession>A0AB39HC55</accession>
<dbReference type="Pfam" id="PF05521">
    <property type="entry name" value="Phage_HCP"/>
    <property type="match status" value="1"/>
</dbReference>
<proteinExistence type="predicted"/>
<name>A0AB39HC55_9VIBR</name>
<reference evidence="1" key="1">
    <citation type="submission" date="2024-07" db="EMBL/GenBank/DDBJ databases">
        <title>Genome Analysis of a Potential Novel Vibrio Species Secreting pH- and Thermo-stable Alginate Lyase and its Application in Producing Alginate Oligosaccharides.</title>
        <authorList>
            <person name="Huang H."/>
            <person name="Bao K."/>
        </authorList>
    </citation>
    <scope>NUCLEOTIDE SEQUENCE</scope>
    <source>
        <strain evidence="1">HB236076</strain>
    </source>
</reference>
<sequence>MRRGAFKHRLSLYAPASYIFGSEVESWTLIGKAFASISVLEATEGESGVRRQAVELLEFTIPYSRTLSENPTDIVIVYRDVEYEVLGIRNIDYRNKELKIQAKRYEGSKRVLDV</sequence>
<dbReference type="AlphaFoldDB" id="A0AB39HC55"/>
<protein>
    <submittedName>
        <fullName evidence="1">Head-tail adaptor protein</fullName>
    </submittedName>
</protein>